<name>A0A0A9HVK6_ARUDO</name>
<reference evidence="1" key="1">
    <citation type="submission" date="2014-09" db="EMBL/GenBank/DDBJ databases">
        <authorList>
            <person name="Magalhaes I.L.F."/>
            <person name="Oliveira U."/>
            <person name="Santos F.R."/>
            <person name="Vidigal T.H.D.A."/>
            <person name="Brescovit A.D."/>
            <person name="Santos A.J."/>
        </authorList>
    </citation>
    <scope>NUCLEOTIDE SEQUENCE</scope>
    <source>
        <tissue evidence="1">Shoot tissue taken approximately 20 cm above the soil surface</tissue>
    </source>
</reference>
<sequence length="89" mass="9890">MGVPEGFAACGSSAQLIRARVLGLWLENLGVPSCHKASAVSWSKSVYHGNCLGMHFFGLVELDFLVFHTRTKDIYLCMRLIIFLSVLRC</sequence>
<organism evidence="1">
    <name type="scientific">Arundo donax</name>
    <name type="common">Giant reed</name>
    <name type="synonym">Donax arundinaceus</name>
    <dbReference type="NCBI Taxonomy" id="35708"/>
    <lineage>
        <taxon>Eukaryota</taxon>
        <taxon>Viridiplantae</taxon>
        <taxon>Streptophyta</taxon>
        <taxon>Embryophyta</taxon>
        <taxon>Tracheophyta</taxon>
        <taxon>Spermatophyta</taxon>
        <taxon>Magnoliopsida</taxon>
        <taxon>Liliopsida</taxon>
        <taxon>Poales</taxon>
        <taxon>Poaceae</taxon>
        <taxon>PACMAD clade</taxon>
        <taxon>Arundinoideae</taxon>
        <taxon>Arundineae</taxon>
        <taxon>Arundo</taxon>
    </lineage>
</organism>
<proteinExistence type="predicted"/>
<dbReference type="AlphaFoldDB" id="A0A0A9HVK6"/>
<protein>
    <submittedName>
        <fullName evidence="1">Uncharacterized protein</fullName>
    </submittedName>
</protein>
<accession>A0A0A9HVK6</accession>
<evidence type="ECO:0000313" key="1">
    <source>
        <dbReference type="EMBL" id="JAE36943.1"/>
    </source>
</evidence>
<reference evidence="1" key="2">
    <citation type="journal article" date="2015" name="Data Brief">
        <title>Shoot transcriptome of the giant reed, Arundo donax.</title>
        <authorList>
            <person name="Barrero R.A."/>
            <person name="Guerrero F.D."/>
            <person name="Moolhuijzen P."/>
            <person name="Goolsby J.A."/>
            <person name="Tidwell J."/>
            <person name="Bellgard S.E."/>
            <person name="Bellgard M.I."/>
        </authorList>
    </citation>
    <scope>NUCLEOTIDE SEQUENCE</scope>
    <source>
        <tissue evidence="1">Shoot tissue taken approximately 20 cm above the soil surface</tissue>
    </source>
</reference>
<dbReference type="EMBL" id="GBRH01160953">
    <property type="protein sequence ID" value="JAE36943.1"/>
    <property type="molecule type" value="Transcribed_RNA"/>
</dbReference>